<gene>
    <name evidence="2" type="ORF">CKO28_17650</name>
</gene>
<keyword evidence="1" id="KW-0472">Membrane</keyword>
<feature type="transmembrane region" description="Helical" evidence="1">
    <location>
        <begin position="28"/>
        <end position="61"/>
    </location>
</feature>
<dbReference type="Proteomes" id="UP001296873">
    <property type="component" value="Unassembled WGS sequence"/>
</dbReference>
<dbReference type="EMBL" id="NRRL01000064">
    <property type="protein sequence ID" value="MBK1669864.1"/>
    <property type="molecule type" value="Genomic_DNA"/>
</dbReference>
<keyword evidence="3" id="KW-1185">Reference proteome</keyword>
<dbReference type="InterPro" id="IPR036259">
    <property type="entry name" value="MFS_trans_sf"/>
</dbReference>
<feature type="transmembrane region" description="Helical" evidence="1">
    <location>
        <begin position="109"/>
        <end position="129"/>
    </location>
</feature>
<sequence length="179" mass="19019">MSRSQAARRQASPKWSANPGGRRLWRTLSMVVLLLPAGAVLLPTTLVLVVFMMPTLAAWLVDRQPGRALATSVCLLNLAGSLPGVIQVWTAGHDVAAAQWVLSDPLTWLAAYGAAAVGWLLFAVLPPVLRAHHARSTARRIRVLQNKQETLEKDWGPEVAADVKAAAEADGPGAPAQAA</sequence>
<name>A0ABS1DHF4_9PROT</name>
<evidence type="ECO:0000256" key="1">
    <source>
        <dbReference type="SAM" id="Phobius"/>
    </source>
</evidence>
<evidence type="ECO:0000313" key="3">
    <source>
        <dbReference type="Proteomes" id="UP001296873"/>
    </source>
</evidence>
<reference evidence="2 3" key="1">
    <citation type="journal article" date="2020" name="Microorganisms">
        <title>Osmotic Adaptation and Compatible Solute Biosynthesis of Phototrophic Bacteria as Revealed from Genome Analyses.</title>
        <authorList>
            <person name="Imhoff J.F."/>
            <person name="Rahn T."/>
            <person name="Kunzel S."/>
            <person name="Keller A."/>
            <person name="Neulinger S.C."/>
        </authorList>
    </citation>
    <scope>NUCLEOTIDE SEQUENCE [LARGE SCALE GENOMIC DNA]</scope>
    <source>
        <strain evidence="2 3">DSM 9895</strain>
    </source>
</reference>
<protein>
    <recommendedName>
        <fullName evidence="4">MFS transporter</fullName>
    </recommendedName>
</protein>
<accession>A0ABS1DHF4</accession>
<comment type="caution">
    <text evidence="2">The sequence shown here is derived from an EMBL/GenBank/DDBJ whole genome shotgun (WGS) entry which is preliminary data.</text>
</comment>
<proteinExistence type="predicted"/>
<keyword evidence="1" id="KW-1133">Transmembrane helix</keyword>
<dbReference type="RefSeq" id="WP_200342205.1">
    <property type="nucleotide sequence ID" value="NZ_NRRL01000064.1"/>
</dbReference>
<keyword evidence="1" id="KW-0812">Transmembrane</keyword>
<evidence type="ECO:0008006" key="4">
    <source>
        <dbReference type="Google" id="ProtNLM"/>
    </source>
</evidence>
<dbReference type="SUPFAM" id="SSF103473">
    <property type="entry name" value="MFS general substrate transporter"/>
    <property type="match status" value="1"/>
</dbReference>
<evidence type="ECO:0000313" key="2">
    <source>
        <dbReference type="EMBL" id="MBK1669864.1"/>
    </source>
</evidence>
<organism evidence="2 3">
    <name type="scientific">Rhodovibrio sodomensis</name>
    <dbReference type="NCBI Taxonomy" id="1088"/>
    <lineage>
        <taxon>Bacteria</taxon>
        <taxon>Pseudomonadati</taxon>
        <taxon>Pseudomonadota</taxon>
        <taxon>Alphaproteobacteria</taxon>
        <taxon>Rhodospirillales</taxon>
        <taxon>Rhodovibrionaceae</taxon>
        <taxon>Rhodovibrio</taxon>
    </lineage>
</organism>